<feature type="transmembrane region" description="Helical" evidence="1">
    <location>
        <begin position="464"/>
        <end position="491"/>
    </location>
</feature>
<dbReference type="Gene3D" id="1.10.510.10">
    <property type="entry name" value="Transferase(Phosphotransferase) domain 1"/>
    <property type="match status" value="1"/>
</dbReference>
<dbReference type="InterPro" id="IPR049986">
    <property type="entry name" value="T4SS_LegK1"/>
</dbReference>
<protein>
    <submittedName>
        <fullName evidence="3">Serine/threonine-protein kinase</fullName>
        <ecNumber evidence="3">2.7.1.-</ecNumber>
    </submittedName>
</protein>
<dbReference type="NCBIfam" id="NF043056">
    <property type="entry name" value="T4SS_LegK1"/>
    <property type="match status" value="1"/>
</dbReference>
<dbReference type="GO" id="GO:0004672">
    <property type="term" value="F:protein kinase activity"/>
    <property type="evidence" value="ECO:0007669"/>
    <property type="project" value="InterPro"/>
</dbReference>
<proteinExistence type="predicted"/>
<keyword evidence="1" id="KW-1133">Transmembrane helix</keyword>
<dbReference type="Proteomes" id="UP000032430">
    <property type="component" value="Chromosome I"/>
</dbReference>
<organism evidence="3 4">
    <name type="scientific">Legionella fallonii LLAP-10</name>
    <dbReference type="NCBI Taxonomy" id="1212491"/>
    <lineage>
        <taxon>Bacteria</taxon>
        <taxon>Pseudomonadati</taxon>
        <taxon>Pseudomonadota</taxon>
        <taxon>Gammaproteobacteria</taxon>
        <taxon>Legionellales</taxon>
        <taxon>Legionellaceae</taxon>
        <taxon>Legionella</taxon>
    </lineage>
</organism>
<reference evidence="4" key="1">
    <citation type="submission" date="2014-09" db="EMBL/GenBank/DDBJ databases">
        <authorList>
            <person name="Gomez-Valero L."/>
        </authorList>
    </citation>
    <scope>NUCLEOTIDE SEQUENCE [LARGE SCALE GENOMIC DNA]</scope>
    <source>
        <strain evidence="4">ATCC700992</strain>
    </source>
</reference>
<evidence type="ECO:0000313" key="4">
    <source>
        <dbReference type="Proteomes" id="UP000032430"/>
    </source>
</evidence>
<dbReference type="EC" id="2.7.1.-" evidence="3"/>
<evidence type="ECO:0000259" key="2">
    <source>
        <dbReference type="PROSITE" id="PS50011"/>
    </source>
</evidence>
<dbReference type="AlphaFoldDB" id="A0A098G4F3"/>
<dbReference type="InterPro" id="IPR008271">
    <property type="entry name" value="Ser/Thr_kinase_AS"/>
</dbReference>
<dbReference type="HOGENOM" id="CLU_507874_0_0_6"/>
<dbReference type="RefSeq" id="WP_045095453.1">
    <property type="nucleotide sequence ID" value="NZ_LN614827.1"/>
</dbReference>
<dbReference type="InterPro" id="IPR011009">
    <property type="entry name" value="Kinase-like_dom_sf"/>
</dbReference>
<dbReference type="PANTHER" id="PTHR44167">
    <property type="entry name" value="OVARIAN-SPECIFIC SERINE/THREONINE-PROTEIN KINASE LOK-RELATED"/>
    <property type="match status" value="1"/>
</dbReference>
<keyword evidence="1" id="KW-0472">Membrane</keyword>
<evidence type="ECO:0000256" key="1">
    <source>
        <dbReference type="SAM" id="Phobius"/>
    </source>
</evidence>
<dbReference type="PROSITE" id="PS50011">
    <property type="entry name" value="PROTEIN_KINASE_DOM"/>
    <property type="match status" value="1"/>
</dbReference>
<dbReference type="STRING" id="1212491.LFA_1431"/>
<sequence length="523" mass="59817">MPTIVKLVINPLKIHKFNPEHYNALYSFLSEGGAEGIWSGYKDYEYTYGSIQYQFSFTQSLLKRKRKQGQEGARFEVYDTNQSPIGKGGYGVVYPITGTIKFTSGAAQVKPGGCKVVKIQDHSQKNKVIEVKQEYKGLLLSGHLHPKPPIFIAGSNGAKSYLIMDQAEGVSLEKILHPKKRGEIFEHISQFTVAKRIELTLALLNAIKKQVEEKKLVHRDIKPSNLIVDLNQSPPKVTVIDFGFNLKQGLQDYRKVGTRAYRPPESFVLFPRYSIKSDVYSVGRVLSYLWGDYYLNYYIPKDKDLDYIKNKSTNNDLFNTPTIKFVLTMDDQNKIRNHLNQMISIDSNLRPTLDESIRLFSQMNFQYYEKLDQLNRSFFDQERLKQPLDRIRKQLIKLKEKEIDLRTRGYSNAADRMHHLVRELQINAELIANENDLVLLKGYKNACLAEIDAAKPVLQSHRGIWWLIAEIVTAISLLGVGYLIAVGINYACTNKIGLFSQTKSEQLVDEVKESLLNLVPSPI</sequence>
<name>A0A098G4F3_9GAMM</name>
<dbReference type="KEGG" id="lfa:LFA_1431"/>
<keyword evidence="3" id="KW-0808">Transferase</keyword>
<dbReference type="InterPro" id="IPR000719">
    <property type="entry name" value="Prot_kinase_dom"/>
</dbReference>
<dbReference type="PROSITE" id="PS00108">
    <property type="entry name" value="PROTEIN_KINASE_ST"/>
    <property type="match status" value="1"/>
</dbReference>
<gene>
    <name evidence="3" type="primary">legK</name>
    <name evidence="3" type="ORF">LFA_1431</name>
</gene>
<keyword evidence="3" id="KW-0418">Kinase</keyword>
<dbReference type="PANTHER" id="PTHR44167:SF24">
    <property type="entry name" value="SERINE_THREONINE-PROTEIN KINASE CHK2"/>
    <property type="match status" value="1"/>
</dbReference>
<dbReference type="Pfam" id="PF00069">
    <property type="entry name" value="Pkinase"/>
    <property type="match status" value="1"/>
</dbReference>
<dbReference type="OrthoDB" id="4103069at2"/>
<dbReference type="SUPFAM" id="SSF56112">
    <property type="entry name" value="Protein kinase-like (PK-like)"/>
    <property type="match status" value="1"/>
</dbReference>
<feature type="domain" description="Protein kinase" evidence="2">
    <location>
        <begin position="79"/>
        <end position="365"/>
    </location>
</feature>
<dbReference type="EMBL" id="LN614827">
    <property type="protein sequence ID" value="CEG56851.1"/>
    <property type="molecule type" value="Genomic_DNA"/>
</dbReference>
<keyword evidence="4" id="KW-1185">Reference proteome</keyword>
<dbReference type="GO" id="GO:0005524">
    <property type="term" value="F:ATP binding"/>
    <property type="evidence" value="ECO:0007669"/>
    <property type="project" value="InterPro"/>
</dbReference>
<accession>A0A098G4F3</accession>
<keyword evidence="1" id="KW-0812">Transmembrane</keyword>
<evidence type="ECO:0000313" key="3">
    <source>
        <dbReference type="EMBL" id="CEG56851.1"/>
    </source>
</evidence>
<dbReference type="SMART" id="SM00220">
    <property type="entry name" value="S_TKc"/>
    <property type="match status" value="1"/>
</dbReference>